<dbReference type="RefSeq" id="WP_207333214.1">
    <property type="nucleotide sequence ID" value="NZ_JAFMYW010000028.1"/>
</dbReference>
<organism evidence="1 2">
    <name type="scientific">Fibrella forsythiae</name>
    <dbReference type="NCBI Taxonomy" id="2817061"/>
    <lineage>
        <taxon>Bacteria</taxon>
        <taxon>Pseudomonadati</taxon>
        <taxon>Bacteroidota</taxon>
        <taxon>Cytophagia</taxon>
        <taxon>Cytophagales</taxon>
        <taxon>Spirosomataceae</taxon>
        <taxon>Fibrella</taxon>
    </lineage>
</organism>
<reference evidence="1 2" key="1">
    <citation type="submission" date="2021-03" db="EMBL/GenBank/DDBJ databases">
        <title>Fibrella sp. HMF5405 genome sequencing and assembly.</title>
        <authorList>
            <person name="Kang H."/>
            <person name="Kim H."/>
            <person name="Bae S."/>
            <person name="Joh K."/>
        </authorList>
    </citation>
    <scope>NUCLEOTIDE SEQUENCE [LARGE SCALE GENOMIC DNA]</scope>
    <source>
        <strain evidence="1 2">HMF5405</strain>
    </source>
</reference>
<accession>A0ABS3JTA9</accession>
<dbReference type="Proteomes" id="UP000664628">
    <property type="component" value="Unassembled WGS sequence"/>
</dbReference>
<protein>
    <submittedName>
        <fullName evidence="1">Uncharacterized protein</fullName>
    </submittedName>
</protein>
<name>A0ABS3JTA9_9BACT</name>
<evidence type="ECO:0000313" key="2">
    <source>
        <dbReference type="Proteomes" id="UP000664628"/>
    </source>
</evidence>
<keyword evidence="2" id="KW-1185">Reference proteome</keyword>
<gene>
    <name evidence="1" type="ORF">J2I46_32120</name>
</gene>
<sequence length="114" mass="13069">MVQISTLPLLVVPQEFFSTDKILYVDILDVTDAPTSMRVRILAQYGGFEYKRKTYFPITLKGSPEKLFINLKKGVAFNFGGGLETIFIFDGKLDEALKDKKIYDFTKHYKNFDG</sequence>
<dbReference type="EMBL" id="JAFMYW010000028">
    <property type="protein sequence ID" value="MBO0953262.1"/>
    <property type="molecule type" value="Genomic_DNA"/>
</dbReference>
<comment type="caution">
    <text evidence="1">The sequence shown here is derived from an EMBL/GenBank/DDBJ whole genome shotgun (WGS) entry which is preliminary data.</text>
</comment>
<proteinExistence type="predicted"/>
<evidence type="ECO:0000313" key="1">
    <source>
        <dbReference type="EMBL" id="MBO0953262.1"/>
    </source>
</evidence>